<evidence type="ECO:0000256" key="1">
    <source>
        <dbReference type="SAM" id="MobiDB-lite"/>
    </source>
</evidence>
<evidence type="ECO:0000313" key="3">
    <source>
        <dbReference type="Proteomes" id="UP000799302"/>
    </source>
</evidence>
<accession>A0A6A6UHW6</accession>
<feature type="compositionally biased region" description="Basic and acidic residues" evidence="1">
    <location>
        <begin position="1"/>
        <end position="12"/>
    </location>
</feature>
<name>A0A6A6UHW6_9PEZI</name>
<dbReference type="Proteomes" id="UP000799302">
    <property type="component" value="Unassembled WGS sequence"/>
</dbReference>
<sequence length="175" mass="19678">MAGEWITEKENRLSLPRGSKGIPKASNIPHQRLIEVQWKMATYKIKKSERQELARLAIETGLKFKPDLAVVLIRSTMHATTTRRGNTKKDPLGWHVTVSFKNATDQANGQHLTAHGYTKGSSNLELNSWTSDQNHKADTFQDYYGKEIWPTACSGKGVVVEFQPDGKVILRSPAY</sequence>
<proteinExistence type="predicted"/>
<reference evidence="2" key="1">
    <citation type="journal article" date="2020" name="Stud. Mycol.">
        <title>101 Dothideomycetes genomes: a test case for predicting lifestyles and emergence of pathogens.</title>
        <authorList>
            <person name="Haridas S."/>
            <person name="Albert R."/>
            <person name="Binder M."/>
            <person name="Bloem J."/>
            <person name="Labutti K."/>
            <person name="Salamov A."/>
            <person name="Andreopoulos B."/>
            <person name="Baker S."/>
            <person name="Barry K."/>
            <person name="Bills G."/>
            <person name="Bluhm B."/>
            <person name="Cannon C."/>
            <person name="Castanera R."/>
            <person name="Culley D."/>
            <person name="Daum C."/>
            <person name="Ezra D."/>
            <person name="Gonzalez J."/>
            <person name="Henrissat B."/>
            <person name="Kuo A."/>
            <person name="Liang C."/>
            <person name="Lipzen A."/>
            <person name="Lutzoni F."/>
            <person name="Magnuson J."/>
            <person name="Mondo S."/>
            <person name="Nolan M."/>
            <person name="Ohm R."/>
            <person name="Pangilinan J."/>
            <person name="Park H.-J."/>
            <person name="Ramirez L."/>
            <person name="Alfaro M."/>
            <person name="Sun H."/>
            <person name="Tritt A."/>
            <person name="Yoshinaga Y."/>
            <person name="Zwiers L.-H."/>
            <person name="Turgeon B."/>
            <person name="Goodwin S."/>
            <person name="Spatafora J."/>
            <person name="Crous P."/>
            <person name="Grigoriev I."/>
        </authorList>
    </citation>
    <scope>NUCLEOTIDE SEQUENCE</scope>
    <source>
        <strain evidence="2">CBS 115976</strain>
    </source>
</reference>
<evidence type="ECO:0000313" key="2">
    <source>
        <dbReference type="EMBL" id="KAF2671390.1"/>
    </source>
</evidence>
<organism evidence="2 3">
    <name type="scientific">Microthyrium microscopicum</name>
    <dbReference type="NCBI Taxonomy" id="703497"/>
    <lineage>
        <taxon>Eukaryota</taxon>
        <taxon>Fungi</taxon>
        <taxon>Dikarya</taxon>
        <taxon>Ascomycota</taxon>
        <taxon>Pezizomycotina</taxon>
        <taxon>Dothideomycetes</taxon>
        <taxon>Dothideomycetes incertae sedis</taxon>
        <taxon>Microthyriales</taxon>
        <taxon>Microthyriaceae</taxon>
        <taxon>Microthyrium</taxon>
    </lineage>
</organism>
<dbReference type="EMBL" id="MU004233">
    <property type="protein sequence ID" value="KAF2671390.1"/>
    <property type="molecule type" value="Genomic_DNA"/>
</dbReference>
<dbReference type="OrthoDB" id="4955540at2759"/>
<protein>
    <submittedName>
        <fullName evidence="2">Uncharacterized protein</fullName>
    </submittedName>
</protein>
<keyword evidence="3" id="KW-1185">Reference proteome</keyword>
<feature type="region of interest" description="Disordered" evidence="1">
    <location>
        <begin position="1"/>
        <end position="25"/>
    </location>
</feature>
<gene>
    <name evidence="2" type="ORF">BT63DRAFT_412427</name>
</gene>
<dbReference type="AlphaFoldDB" id="A0A6A6UHW6"/>